<gene>
    <name evidence="1" type="ORF">HND93_35150</name>
</gene>
<protein>
    <submittedName>
        <fullName evidence="1">Uncharacterized protein</fullName>
    </submittedName>
</protein>
<keyword evidence="2" id="KW-1185">Reference proteome</keyword>
<comment type="caution">
    <text evidence="1">The sequence shown here is derived from an EMBL/GenBank/DDBJ whole genome shotgun (WGS) entry which is preliminary data.</text>
</comment>
<accession>A0ABX2TM76</accession>
<organism evidence="1 2">
    <name type="scientific">Azospirillum oleiclasticum</name>
    <dbReference type="NCBI Taxonomy" id="2735135"/>
    <lineage>
        <taxon>Bacteria</taxon>
        <taxon>Pseudomonadati</taxon>
        <taxon>Pseudomonadota</taxon>
        <taxon>Alphaproteobacteria</taxon>
        <taxon>Rhodospirillales</taxon>
        <taxon>Azospirillaceae</taxon>
        <taxon>Azospirillum</taxon>
    </lineage>
</organism>
<evidence type="ECO:0000313" key="1">
    <source>
        <dbReference type="EMBL" id="NYZ24970.1"/>
    </source>
</evidence>
<name>A0ABX2TM76_9PROT</name>
<sequence>MQTFRLNIIGDPGFDLAINLAINLDDQTRRDVIGHGHHAFPHARPADQPGSTA</sequence>
<evidence type="ECO:0000313" key="2">
    <source>
        <dbReference type="Proteomes" id="UP000584642"/>
    </source>
</evidence>
<proteinExistence type="predicted"/>
<dbReference type="RefSeq" id="WP_180286744.1">
    <property type="nucleotide sequence ID" value="NZ_JABFDB010000049.1"/>
</dbReference>
<dbReference type="EMBL" id="JABFDB010000049">
    <property type="protein sequence ID" value="NYZ24970.1"/>
    <property type="molecule type" value="Genomic_DNA"/>
</dbReference>
<reference evidence="1 2" key="1">
    <citation type="submission" date="2020-05" db="EMBL/GenBank/DDBJ databases">
        <title>Azospirillum oleiclasticum sp. nov, a nitrogen-fixing and heavy crude oil-emulsifying bacterium isolated from the crude oil of Yumen Oilfield.</title>
        <authorList>
            <person name="Wu D."/>
            <person name="Cai M."/>
            <person name="Zhang X."/>
        </authorList>
    </citation>
    <scope>NUCLEOTIDE SEQUENCE [LARGE SCALE GENOMIC DNA]</scope>
    <source>
        <strain evidence="1 2">ROY-1-1-2</strain>
    </source>
</reference>
<dbReference type="Proteomes" id="UP000584642">
    <property type="component" value="Unassembled WGS sequence"/>
</dbReference>